<organism evidence="1 2">
    <name type="scientific">Thermobifida cellulosilytica TB100</name>
    <dbReference type="NCBI Taxonomy" id="665004"/>
    <lineage>
        <taxon>Bacteria</taxon>
        <taxon>Bacillati</taxon>
        <taxon>Actinomycetota</taxon>
        <taxon>Actinomycetes</taxon>
        <taxon>Streptosporangiales</taxon>
        <taxon>Nocardiopsidaceae</taxon>
        <taxon>Thermobifida</taxon>
    </lineage>
</organism>
<evidence type="ECO:0000313" key="2">
    <source>
        <dbReference type="Proteomes" id="UP000074382"/>
    </source>
</evidence>
<keyword evidence="2" id="KW-1185">Reference proteome</keyword>
<dbReference type="InterPro" id="IPR025591">
    <property type="entry name" value="RloB"/>
</dbReference>
<dbReference type="OrthoDB" id="9796523at2"/>
<dbReference type="AlphaFoldDB" id="A0A147KIF2"/>
<evidence type="ECO:0000313" key="1">
    <source>
        <dbReference type="EMBL" id="KUP97058.1"/>
    </source>
</evidence>
<dbReference type="Pfam" id="PF13707">
    <property type="entry name" value="RloB"/>
    <property type="match status" value="1"/>
</dbReference>
<sequence length="214" mass="24562">MSRPRRLKRDLSRRTNTREAKPRVLVVCEGERTEVEYLKGVIAFFGALPVEVETVGLGRDPLQVVQEAVDRRREARIDARRAKDANLAFDEVWCLVDVDEHTRLDQALTLGRQEEIKVAVSNPCFELWLLYHFQDLASAIDRTVLSREKLSKYLPGYDKHLPPGFPYSDHSKARARALRAAPEHRETCRKGPNPSTTVWLLIEAIRRVGGPKRR</sequence>
<dbReference type="RefSeq" id="WP_068754134.1">
    <property type="nucleotide sequence ID" value="NZ_KQ950180.1"/>
</dbReference>
<dbReference type="STRING" id="665004.AC529_08870"/>
<reference evidence="2" key="1">
    <citation type="journal article" date="2017" name="Acta Aliment.">
        <title>Plant polysaccharide degrading enzyme system of Thermpbifida cellulosilytica TB100 revealed by de novo genome project data.</title>
        <authorList>
            <person name="Toth A."/>
            <person name="Baka E."/>
            <person name="Luzics S."/>
            <person name="Bata-Vidacs I."/>
            <person name="Nagy I."/>
            <person name="Balint B."/>
            <person name="Herceg R."/>
            <person name="Olasz F."/>
            <person name="Wilk T."/>
            <person name="Nagy T."/>
            <person name="Kriszt B."/>
            <person name="Nagy I."/>
            <person name="Kukolya J."/>
        </authorList>
    </citation>
    <scope>NUCLEOTIDE SEQUENCE [LARGE SCALE GENOMIC DNA]</scope>
    <source>
        <strain evidence="2">TB100</strain>
    </source>
</reference>
<gene>
    <name evidence="1" type="ORF">AC529_08870</name>
</gene>
<dbReference type="Proteomes" id="UP000074382">
    <property type="component" value="Unassembled WGS sequence"/>
</dbReference>
<accession>A0A147KIF2</accession>
<dbReference type="PATRIC" id="fig|665004.4.peg.1245"/>
<proteinExistence type="predicted"/>
<evidence type="ECO:0008006" key="3">
    <source>
        <dbReference type="Google" id="ProtNLM"/>
    </source>
</evidence>
<protein>
    <recommendedName>
        <fullName evidence="3">RloB-like protein</fullName>
    </recommendedName>
</protein>
<comment type="caution">
    <text evidence="1">The sequence shown here is derived from an EMBL/GenBank/DDBJ whole genome shotgun (WGS) entry which is preliminary data.</text>
</comment>
<dbReference type="EMBL" id="LGEM01000042">
    <property type="protein sequence ID" value="KUP97058.1"/>
    <property type="molecule type" value="Genomic_DNA"/>
</dbReference>
<name>A0A147KIF2_THECS</name>